<reference evidence="3" key="1">
    <citation type="submission" date="2007-07" db="EMBL/GenBank/DDBJ databases">
        <title>PCAP assembly of the Caenorhabditis remanei genome.</title>
        <authorList>
            <consortium name="The Caenorhabditis remanei Sequencing Consortium"/>
            <person name="Wilson R.K."/>
        </authorList>
    </citation>
    <scope>NUCLEOTIDE SEQUENCE [LARGE SCALE GENOMIC DNA]</scope>
    <source>
        <strain evidence="3">PB4641</strain>
    </source>
</reference>
<dbReference type="InParanoid" id="E3NIF9"/>
<sequence>MPQKKAGAKLRDIQLAQARESAKNRREELSARGEEIVELRAEIVKLTKMIEDRDMTVENLKNELKEKEEEVKKVKIELDATKNTLRDNARRSEFKEDQLNHVKHKFMELENEKREVELKLQTEKIAFQQAERTLKENLVISNHEKEQDRKSYEARVLGMKKEIKNLVAASPTGGSTLKAFSINMKQQTKDFRCKKVLESIKTSVGDEAFDDFLTELCHHVAKDPKYSFSLILSDIDCFLATVKFKLSDGFLQKFKSFLKSRLGFDVFCARQKIHDLRKQHSGLDDYEITVKSVMRKTGSRNVFVDSAVIKAKNLSVLLSRRLERLHESGQLKFRTNNDKIILGVGGDKGGNSTKIAIVIGNVDKPNNPHGILLIGMYEGNDDYKSLKENMTSVFEQVNNMINITYQEGKTTVTRSLIIIPVGDCKFLSALVGHGGQSCGAPCFLCDLRWASRGEHARYICSSDLSQVGNPYDISNLKEALLNVPHNSIGPPALHTMLGVTQTYVLNWLIGLCNKVDCSEEIPEDLKGQKKVLKNLEEQQDEYESRCHNIKSSLYVLEQLSEILEKSVKLKKHQMSQVQPCGASHCLISSSKKKIFTKPDTFFCSSCNKHVHHLCSFVLDSDDDVSKCLDCSKPKQCSTIQGRLKLLQSMKSQFQGAFHNSNDVLLDIQKEIAIVKKTLTTCDGNLRTKLEEVLIEIGCDLRTWYQELTGNQVRNLLRPEAIKKIIAIFPPDCSDNLEVMEAVMMDLATIMSAANNEEKTDAQIDELETVLRRFERNLELAQPNATITPKLHLLCGHLIPFLREHRSWGHVTEQGLEHLHAVINSLNVRFSAVMNPTKKAELIVKSMSNFNVIFDSGASWFTSS</sequence>
<proteinExistence type="predicted"/>
<evidence type="ECO:0008006" key="5">
    <source>
        <dbReference type="Google" id="ProtNLM"/>
    </source>
</evidence>
<feature type="region of interest" description="Disordered" evidence="2">
    <location>
        <begin position="1"/>
        <end position="31"/>
    </location>
</feature>
<dbReference type="PANTHER" id="PTHR31424">
    <property type="entry name" value="PROTEIN CBG23806"/>
    <property type="match status" value="1"/>
</dbReference>
<name>E3NIF9_CAERE</name>
<dbReference type="EMBL" id="DS268700">
    <property type="protein sequence ID" value="EFO98972.1"/>
    <property type="molecule type" value="Genomic_DNA"/>
</dbReference>
<dbReference type="InterPro" id="IPR009689">
    <property type="entry name" value="DUF1280"/>
</dbReference>
<dbReference type="HOGENOM" id="CLU_015719_2_0_1"/>
<feature type="compositionally biased region" description="Basic and acidic residues" evidence="2">
    <location>
        <begin position="20"/>
        <end position="31"/>
    </location>
</feature>
<evidence type="ECO:0000256" key="2">
    <source>
        <dbReference type="SAM" id="MobiDB-lite"/>
    </source>
</evidence>
<keyword evidence="1" id="KW-0175">Coiled coil</keyword>
<dbReference type="eggNOG" id="ENOG502QRBM">
    <property type="taxonomic scope" value="Eukaryota"/>
</dbReference>
<gene>
    <name evidence="3" type="ORF">CRE_06164</name>
</gene>
<protein>
    <recommendedName>
        <fullName evidence="5">Zinc finger PHD-type domain-containing protein</fullName>
    </recommendedName>
</protein>
<feature type="coiled-coil region" evidence="1">
    <location>
        <begin position="50"/>
        <end position="133"/>
    </location>
</feature>
<dbReference type="OrthoDB" id="5872610at2759"/>
<dbReference type="Pfam" id="PF06918">
    <property type="entry name" value="DUF1280"/>
    <property type="match status" value="1"/>
</dbReference>
<dbReference type="AlphaFoldDB" id="E3NIF9"/>
<accession>E3NIF9</accession>
<dbReference type="PANTHER" id="PTHR31424:SF3">
    <property type="entry name" value="RING-TYPE DOMAIN-CONTAINING PROTEIN"/>
    <property type="match status" value="1"/>
</dbReference>
<evidence type="ECO:0000313" key="4">
    <source>
        <dbReference type="Proteomes" id="UP000008281"/>
    </source>
</evidence>
<evidence type="ECO:0000256" key="1">
    <source>
        <dbReference type="SAM" id="Coils"/>
    </source>
</evidence>
<organism evidence="4">
    <name type="scientific">Caenorhabditis remanei</name>
    <name type="common">Caenorhabditis vulgaris</name>
    <dbReference type="NCBI Taxonomy" id="31234"/>
    <lineage>
        <taxon>Eukaryota</taxon>
        <taxon>Metazoa</taxon>
        <taxon>Ecdysozoa</taxon>
        <taxon>Nematoda</taxon>
        <taxon>Chromadorea</taxon>
        <taxon>Rhabditida</taxon>
        <taxon>Rhabditina</taxon>
        <taxon>Rhabditomorpha</taxon>
        <taxon>Rhabditoidea</taxon>
        <taxon>Rhabditidae</taxon>
        <taxon>Peloderinae</taxon>
        <taxon>Caenorhabditis</taxon>
    </lineage>
</organism>
<dbReference type="Proteomes" id="UP000008281">
    <property type="component" value="Unassembled WGS sequence"/>
</dbReference>
<evidence type="ECO:0000313" key="3">
    <source>
        <dbReference type="EMBL" id="EFO98972.1"/>
    </source>
</evidence>
<feature type="coiled-coil region" evidence="1">
    <location>
        <begin position="525"/>
        <end position="552"/>
    </location>
</feature>
<keyword evidence="4" id="KW-1185">Reference proteome</keyword>